<reference evidence="1 2" key="1">
    <citation type="submission" date="2024-11" db="EMBL/GenBank/DDBJ databases">
        <title>A near-complete genome assembly of Cinchona calisaya.</title>
        <authorList>
            <person name="Lian D.C."/>
            <person name="Zhao X.W."/>
            <person name="Wei L."/>
        </authorList>
    </citation>
    <scope>NUCLEOTIDE SEQUENCE [LARGE SCALE GENOMIC DNA]</scope>
    <source>
        <tissue evidence="1">Nenye</tissue>
    </source>
</reference>
<comment type="caution">
    <text evidence="1">The sequence shown here is derived from an EMBL/GenBank/DDBJ whole genome shotgun (WGS) entry which is preliminary data.</text>
</comment>
<keyword evidence="2" id="KW-1185">Reference proteome</keyword>
<evidence type="ECO:0000313" key="2">
    <source>
        <dbReference type="Proteomes" id="UP001630127"/>
    </source>
</evidence>
<protein>
    <submittedName>
        <fullName evidence="1">Uncharacterized protein</fullName>
    </submittedName>
</protein>
<name>A0ABD2ZLD8_9GENT</name>
<sequence>MDVVVERPFDSKRLLVEEMHSDAGLSVEEGAVRGRKRGYKEQSLIWDSGGRLDWIRRAVVSEIGPKYGGR</sequence>
<organism evidence="1 2">
    <name type="scientific">Cinchona calisaya</name>
    <dbReference type="NCBI Taxonomy" id="153742"/>
    <lineage>
        <taxon>Eukaryota</taxon>
        <taxon>Viridiplantae</taxon>
        <taxon>Streptophyta</taxon>
        <taxon>Embryophyta</taxon>
        <taxon>Tracheophyta</taxon>
        <taxon>Spermatophyta</taxon>
        <taxon>Magnoliopsida</taxon>
        <taxon>eudicotyledons</taxon>
        <taxon>Gunneridae</taxon>
        <taxon>Pentapetalae</taxon>
        <taxon>asterids</taxon>
        <taxon>lamiids</taxon>
        <taxon>Gentianales</taxon>
        <taxon>Rubiaceae</taxon>
        <taxon>Cinchonoideae</taxon>
        <taxon>Cinchoneae</taxon>
        <taxon>Cinchona</taxon>
    </lineage>
</organism>
<accession>A0ABD2ZLD8</accession>
<dbReference type="EMBL" id="JBJUIK010000008">
    <property type="protein sequence ID" value="KAL3520274.1"/>
    <property type="molecule type" value="Genomic_DNA"/>
</dbReference>
<dbReference type="Proteomes" id="UP001630127">
    <property type="component" value="Unassembled WGS sequence"/>
</dbReference>
<evidence type="ECO:0000313" key="1">
    <source>
        <dbReference type="EMBL" id="KAL3520274.1"/>
    </source>
</evidence>
<dbReference type="AlphaFoldDB" id="A0ABD2ZLD8"/>
<proteinExistence type="predicted"/>
<gene>
    <name evidence="1" type="ORF">ACH5RR_018423</name>
</gene>